<evidence type="ECO:0000313" key="1">
    <source>
        <dbReference type="EMBL" id="KAE8950478.1"/>
    </source>
</evidence>
<accession>A0A6A3G901</accession>
<dbReference type="AlphaFoldDB" id="A0A6A3G901"/>
<dbReference type="Proteomes" id="UP000429607">
    <property type="component" value="Unassembled WGS sequence"/>
</dbReference>
<feature type="non-terminal residue" evidence="1">
    <location>
        <position position="1"/>
    </location>
</feature>
<evidence type="ECO:0000313" key="2">
    <source>
        <dbReference type="Proteomes" id="UP000429607"/>
    </source>
</evidence>
<proteinExistence type="predicted"/>
<reference evidence="1 2" key="1">
    <citation type="submission" date="2018-09" db="EMBL/GenBank/DDBJ databases">
        <title>Genomic investigation of the strawberry pathogen Phytophthora fragariae indicates pathogenicity is determined by transcriptional variation in three key races.</title>
        <authorList>
            <person name="Adams T.M."/>
            <person name="Armitage A.D."/>
            <person name="Sobczyk M.K."/>
            <person name="Bates H.J."/>
            <person name="Dunwell J.M."/>
            <person name="Nellist C.F."/>
            <person name="Harrison R.J."/>
        </authorList>
    </citation>
    <scope>NUCLEOTIDE SEQUENCE [LARGE SCALE GENOMIC DNA]</scope>
    <source>
        <strain evidence="1 2">SCRP249</strain>
    </source>
</reference>
<name>A0A6A3G901_9STRA</name>
<comment type="caution">
    <text evidence="1">The sequence shown here is derived from an EMBL/GenBank/DDBJ whole genome shotgun (WGS) entry which is preliminary data.</text>
</comment>
<dbReference type="EMBL" id="QXFV01014020">
    <property type="protein sequence ID" value="KAE8950478.1"/>
    <property type="molecule type" value="Genomic_DNA"/>
</dbReference>
<organism evidence="1 2">
    <name type="scientific">Phytophthora rubi</name>
    <dbReference type="NCBI Taxonomy" id="129364"/>
    <lineage>
        <taxon>Eukaryota</taxon>
        <taxon>Sar</taxon>
        <taxon>Stramenopiles</taxon>
        <taxon>Oomycota</taxon>
        <taxon>Peronosporomycetes</taxon>
        <taxon>Peronosporales</taxon>
        <taxon>Peronosporaceae</taxon>
        <taxon>Phytophthora</taxon>
    </lineage>
</organism>
<protein>
    <submittedName>
        <fullName evidence="1">Uncharacterized protein</fullName>
    </submittedName>
</protein>
<gene>
    <name evidence="1" type="ORF">PR001_g34138</name>
</gene>
<sequence>AGYTAVQCCRGMNLLLKFAQLQLLYTMELEEIVVQNMTAQETPLPAVLSTEVQCYRGMKLLLKFAQLQLLYSKELEEIVAQSRTAQETKPDAARIMVKKMQDSFESYCSMKV</sequence>